<name>A0A7T1LAF5_STRSU</name>
<proteinExistence type="predicted"/>
<dbReference type="Proteomes" id="UP000594569">
    <property type="component" value="Chromosome"/>
</dbReference>
<evidence type="ECO:0008006" key="4">
    <source>
        <dbReference type="Google" id="ProtNLM"/>
    </source>
</evidence>
<evidence type="ECO:0000256" key="1">
    <source>
        <dbReference type="SAM" id="Coils"/>
    </source>
</evidence>
<keyword evidence="1" id="KW-0175">Coiled coil</keyword>
<dbReference type="InterPro" id="IPR027417">
    <property type="entry name" value="P-loop_NTPase"/>
</dbReference>
<organism evidence="2 3">
    <name type="scientific">Streptococcus suis</name>
    <dbReference type="NCBI Taxonomy" id="1307"/>
    <lineage>
        <taxon>Bacteria</taxon>
        <taxon>Bacillati</taxon>
        <taxon>Bacillota</taxon>
        <taxon>Bacilli</taxon>
        <taxon>Lactobacillales</taxon>
        <taxon>Streptococcaceae</taxon>
        <taxon>Streptococcus</taxon>
    </lineage>
</organism>
<sequence>MYGKNNISWSNFEVIHCNPRDMFEQLTRILFKRQFLDATSVLVSSPNHPGIEANPIYSSKLDKNIAFQSKFFQDKVDYSQIQKSVEKTIEKYSKSLDTFYLYCNKDLSLDSKSFKKIENSLNEHDIEIVVISNNEILATVIDYPDLQSFFFGNQTITKERFREYNQLSFDSLGTRYNPKFNVVTGTDEKIQLFTKNQSAIDKINSKKSELISELDTFYYIRNEDIISKIKKCINSLKDITVDSINECLEWNSKVNQALKSDLEELAIMKEDLETDIESDESLSIDERNGLHKKFSELNRLLDAIYFFGCSEEEHALITEKILVVSGEAGMGKTQLLATATKEIMDNEGYPLLLLGHHYLSNSDISSQIMEGLDFRGGLRNFLDILDTLGEVEDKNIYILIDAINETPNRAVWKNGLAKILSEIEKRVHIKIILSVRAGYENLVFEENMNNKLQDGRILSVIHVGFQDKSIEATREFLNFHGIPFSTSDFLNYEMTNPLYLTLFCKTYNGEELNLFQMFERIIAKVDEEIQQVLEIPDSGAILMDLLLEIAQYQLQNKSNSISKKDLFLLNFWSNYGISKKPFFISNLVKSGLVIDYLSKDGEVYSFGYNLLEDYLKAKAVMELYFDKEAIRKYSEKELLKIEKGEIQNGYNIDTFLFVCCFCFQEFGEDCINIIEKVTDKHDCYDLANRYIKSFSWRPVDTLSRELFRSIANHYPTDIDLVLRVLIENCTKEKSPLNAEFLHEILFTKKLNERDGFWLPLINQLTYEDERVYQLISLYDNGDRVNELSKEKTKLLLTLFTWLLASSNRKLRDVTSKAMIEILKYDFELSEFLLRKFEDVNDPYIIQRLYGVIFGASTKKVNLFDREFQSLAEYVYLSVFDKEFIYPDILLRDYARLIIERFLFEFPTKKTVMDYSKIIPPYKSEPIPVVPTETYRDYEVGSNIDGFDRIDSSMRPEGVGMYGDFGRYTFQAALTQFENIDVENLYLYAMQFIRDELGYSSNKYLSEYDMGMRHPLDRSGGQTVERIGKKYQWITFYNILARVSDAYNLKKWDDEEDTSFKGPWEPYVRDFDPTLNYHTLSPLHILPKFSIDYELEFLEQESNNNEEIDEWINQKPSLFNMPLHYKDDNGIEWVLLHQHKELRYKPEESEENLFGYIEGEQRIWRIVEAYFIANSEFAGFIQNIQENKFLRNNLSGGVPSYYQFYNREYAWSSSVIEAHNIQYDYYVESGKQRTERQKKTDFKLSGDRFEFVEIEEDVVVNIKKKIAKLQPARIHFLWEEEYDLSKEKTVSFDIPSTTIVSKLNLTQKEHDGYYYDGNNLVVFDGELTGVINGLIIRKDYLDRFLKENGLSIIWDFVGEKQYFTQTPREQYYSRWEGIFWEDKDSMSSQIYLDEQRTVKD</sequence>
<dbReference type="SUPFAM" id="SSF52540">
    <property type="entry name" value="P-loop containing nucleoside triphosphate hydrolases"/>
    <property type="match status" value="1"/>
</dbReference>
<dbReference type="EMBL" id="CP065430">
    <property type="protein sequence ID" value="QPO26776.1"/>
    <property type="molecule type" value="Genomic_DNA"/>
</dbReference>
<reference evidence="2 3" key="1">
    <citation type="submission" date="2020-12" db="EMBL/GenBank/DDBJ databases">
        <title>Nonconservative transfer and diversity of a new family of integrative and conjugative elements associated with antibiotic resistance in zoonotic pathogen Streptococcus suis.</title>
        <authorList>
            <person name="Huang J."/>
        </authorList>
    </citation>
    <scope>NUCLEOTIDE SEQUENCE [LARGE SCALE GENOMIC DNA]</scope>
    <source>
        <strain evidence="2 3">YZDH1</strain>
    </source>
</reference>
<evidence type="ECO:0000313" key="3">
    <source>
        <dbReference type="Proteomes" id="UP000594569"/>
    </source>
</evidence>
<accession>A0A7T1LAF5</accession>
<feature type="coiled-coil region" evidence="1">
    <location>
        <begin position="255"/>
        <end position="282"/>
    </location>
</feature>
<evidence type="ECO:0000313" key="2">
    <source>
        <dbReference type="EMBL" id="QPO26776.1"/>
    </source>
</evidence>
<protein>
    <recommendedName>
        <fullName evidence="4">ATP-binding protein</fullName>
    </recommendedName>
</protein>
<gene>
    <name evidence="2" type="ORF">I5V48_01095</name>
</gene>
<dbReference type="RefSeq" id="WP_174850271.1">
    <property type="nucleotide sequence ID" value="NZ_CP065430.1"/>
</dbReference>